<name>A0A2P8A8U6_9PEZI</name>
<dbReference type="STRING" id="40998.A0A2P8A8U6"/>
<gene>
    <name evidence="1" type="ORF">B9Z65_6513</name>
</gene>
<dbReference type="InterPro" id="IPR009097">
    <property type="entry name" value="Cyclic_Pdiesterase"/>
</dbReference>
<proteinExistence type="predicted"/>
<dbReference type="EMBL" id="NHZQ01000060">
    <property type="protein sequence ID" value="PSK56889.1"/>
    <property type="molecule type" value="Genomic_DNA"/>
</dbReference>
<evidence type="ECO:0000313" key="1">
    <source>
        <dbReference type="EMBL" id="PSK56889.1"/>
    </source>
</evidence>
<accession>A0A2P8A8U6</accession>
<dbReference type="SUPFAM" id="SSF55144">
    <property type="entry name" value="LigT-like"/>
    <property type="match status" value="1"/>
</dbReference>
<protein>
    <submittedName>
        <fullName evidence="1">Uncharacterized protein</fullName>
    </submittedName>
</protein>
<sequence>MAASYTFEDLSGTATSDTGNPYDGLINACHNNSSEIQARYITHRETRAGQQKTKLLSPEFDAVTVDETLLKLETRPEFEDPRHCLVFWARPPQAVKAMIGEVQQKLKEVVPRLWLMPQQCLHTTTLEITHSLTESENAKFVKQVEGVARKIVDYPYDHRARVIKPKITYDAQAMALSFLPASGEGLPEGRTAEDDRFTYHHLRRELYAICTEAGVKVGSRYVVPSAHLTIGRFIYADEWKMSDGGFDHGRMKKLIEVIDETNRWLEETYWPKSNEKIKEGGEWIVGQEQGLDHRYGTLWYGGGETIMLGKGF</sequence>
<dbReference type="Proteomes" id="UP000243723">
    <property type="component" value="Unassembled WGS sequence"/>
</dbReference>
<reference evidence="1 2" key="1">
    <citation type="submission" date="2017-05" db="EMBL/GenBank/DDBJ databases">
        <title>Draft genome sequence of Elsinoe australis.</title>
        <authorList>
            <person name="Cheng Q."/>
        </authorList>
    </citation>
    <scope>NUCLEOTIDE SEQUENCE [LARGE SCALE GENOMIC DNA]</scope>
    <source>
        <strain evidence="1 2">NL1</strain>
    </source>
</reference>
<keyword evidence="2" id="KW-1185">Reference proteome</keyword>
<organism evidence="1 2">
    <name type="scientific">Elsinoe australis</name>
    <dbReference type="NCBI Taxonomy" id="40998"/>
    <lineage>
        <taxon>Eukaryota</taxon>
        <taxon>Fungi</taxon>
        <taxon>Dikarya</taxon>
        <taxon>Ascomycota</taxon>
        <taxon>Pezizomycotina</taxon>
        <taxon>Dothideomycetes</taxon>
        <taxon>Dothideomycetidae</taxon>
        <taxon>Myriangiales</taxon>
        <taxon>Elsinoaceae</taxon>
        <taxon>Elsinoe</taxon>
    </lineage>
</organism>
<comment type="caution">
    <text evidence="1">The sequence shown here is derived from an EMBL/GenBank/DDBJ whole genome shotgun (WGS) entry which is preliminary data.</text>
</comment>
<evidence type="ECO:0000313" key="2">
    <source>
        <dbReference type="Proteomes" id="UP000243723"/>
    </source>
</evidence>
<dbReference type="AlphaFoldDB" id="A0A2P8A8U6"/>
<dbReference type="OrthoDB" id="2967263at2759"/>